<feature type="region of interest" description="Disordered" evidence="4">
    <location>
        <begin position="504"/>
        <end position="529"/>
    </location>
</feature>
<evidence type="ECO:0000256" key="3">
    <source>
        <dbReference type="PROSITE-ProRule" id="PRU00023"/>
    </source>
</evidence>
<keyword evidence="1" id="KW-0677">Repeat</keyword>
<feature type="repeat" description="ANK" evidence="3">
    <location>
        <begin position="355"/>
        <end position="377"/>
    </location>
</feature>
<evidence type="ECO:0000313" key="5">
    <source>
        <dbReference type="EMBL" id="CAD7267112.1"/>
    </source>
</evidence>
<dbReference type="PANTHER" id="PTHR24189:SF73">
    <property type="entry name" value="ANKYRIN REPEAT AND SOCS BOX-CONTAINING 15B"/>
    <property type="match status" value="1"/>
</dbReference>
<dbReference type="AlphaFoldDB" id="A0A7R9G4T2"/>
<dbReference type="Pfam" id="PF00023">
    <property type="entry name" value="Ank"/>
    <property type="match status" value="1"/>
</dbReference>
<reference evidence="5" key="1">
    <citation type="submission" date="2020-11" db="EMBL/GenBank/DDBJ databases">
        <authorList>
            <person name="Tran Van P."/>
        </authorList>
    </citation>
    <scope>NUCLEOTIDE SEQUENCE</scope>
</reference>
<dbReference type="PROSITE" id="PS50297">
    <property type="entry name" value="ANK_REP_REGION"/>
    <property type="match status" value="1"/>
</dbReference>
<dbReference type="Pfam" id="PF13637">
    <property type="entry name" value="Ank_4"/>
    <property type="match status" value="1"/>
</dbReference>
<dbReference type="EMBL" id="OC008421">
    <property type="protein sequence ID" value="CAD7267112.1"/>
    <property type="molecule type" value="Genomic_DNA"/>
</dbReference>
<keyword evidence="2 3" id="KW-0040">ANK repeat</keyword>
<sequence>MISDDDEDLRTLDEEFGELKRVWKLQENLFGQVSGWDDDTEGIEEETNPKESPEKEILWAAENGDLDSLRRLLSSDAQLVHVTDKDGYTPLHRACYNDHVEAVDLANALVVLSSTAEDGEIEVRISLLLQHEADVSARTEDHWQPLHSACRWNNHRSAAKLLAHGADINAASKGDRTPVVSCHYHSHSQDRTPVVSCPYHSHSQDRVPVVSCHHHAPTVLATLVDTRLKLDHRPPLPEDTTNRLIATPSQPTVKLEHVSSQPKKKERRVPYLATRSIEAFLYHSGTSSLLRFRSIRLVPTRRAVVELRHPGVHEYEWSSNSIVRANQSSASFLRWNIRVPHNRSVFWTSLHSSIRGQTPLHLAASNSQAAETLKLLLANPQINTTATNRSNETARDIARRSGRLYTLFETVEPCANLDNALVVLSSTAEGGEIEFRITTEWRTAECTDKLVGSVVTDNNNHHVMHVGDNMRLKSIQVESGVIKDFNNSLGVQLSKERQPKLLTNEQIEPPENNETGIVKPGTSRSEDPEFMNVDEGFQLLNASLTYSFEVKRACGLVTRVCCQFVSPNM</sequence>
<protein>
    <submittedName>
        <fullName evidence="5">Uncharacterized protein</fullName>
    </submittedName>
</protein>
<dbReference type="PRINTS" id="PR01415">
    <property type="entry name" value="ANKYRIN"/>
</dbReference>
<dbReference type="PANTHER" id="PTHR24189">
    <property type="entry name" value="MYOTROPHIN"/>
    <property type="match status" value="1"/>
</dbReference>
<dbReference type="InterPro" id="IPR002110">
    <property type="entry name" value="Ankyrin_rpt"/>
</dbReference>
<accession>A0A7R9G4T2</accession>
<evidence type="ECO:0000256" key="1">
    <source>
        <dbReference type="ARBA" id="ARBA00022737"/>
    </source>
</evidence>
<dbReference type="PROSITE" id="PS50088">
    <property type="entry name" value="ANK_REPEAT"/>
    <property type="match status" value="2"/>
</dbReference>
<dbReference type="Pfam" id="PF12796">
    <property type="entry name" value="Ank_2"/>
    <property type="match status" value="1"/>
</dbReference>
<dbReference type="SMART" id="SM00248">
    <property type="entry name" value="ANK"/>
    <property type="match status" value="3"/>
</dbReference>
<evidence type="ECO:0000256" key="2">
    <source>
        <dbReference type="ARBA" id="ARBA00023043"/>
    </source>
</evidence>
<name>A0A7R9G4T2_TIMSH</name>
<dbReference type="Gene3D" id="1.25.40.20">
    <property type="entry name" value="Ankyrin repeat-containing domain"/>
    <property type="match status" value="2"/>
</dbReference>
<dbReference type="SUPFAM" id="SSF48403">
    <property type="entry name" value="Ankyrin repeat"/>
    <property type="match status" value="1"/>
</dbReference>
<feature type="repeat" description="ANK" evidence="3">
    <location>
        <begin position="141"/>
        <end position="173"/>
    </location>
</feature>
<gene>
    <name evidence="5" type="ORF">TSIB3V08_LOCUS11126</name>
</gene>
<evidence type="ECO:0000256" key="4">
    <source>
        <dbReference type="SAM" id="MobiDB-lite"/>
    </source>
</evidence>
<organism evidence="5">
    <name type="scientific">Timema shepardi</name>
    <name type="common">Walking stick</name>
    <dbReference type="NCBI Taxonomy" id="629360"/>
    <lineage>
        <taxon>Eukaryota</taxon>
        <taxon>Metazoa</taxon>
        <taxon>Ecdysozoa</taxon>
        <taxon>Arthropoda</taxon>
        <taxon>Hexapoda</taxon>
        <taxon>Insecta</taxon>
        <taxon>Pterygota</taxon>
        <taxon>Neoptera</taxon>
        <taxon>Polyneoptera</taxon>
        <taxon>Phasmatodea</taxon>
        <taxon>Timematodea</taxon>
        <taxon>Timematoidea</taxon>
        <taxon>Timematidae</taxon>
        <taxon>Timema</taxon>
    </lineage>
</organism>
<dbReference type="InterPro" id="IPR050745">
    <property type="entry name" value="Multifunctional_regulatory"/>
</dbReference>
<dbReference type="InterPro" id="IPR036770">
    <property type="entry name" value="Ankyrin_rpt-contain_sf"/>
</dbReference>
<proteinExistence type="predicted"/>